<keyword evidence="3" id="KW-1185">Reference proteome</keyword>
<evidence type="ECO:0000256" key="1">
    <source>
        <dbReference type="SAM" id="SignalP"/>
    </source>
</evidence>
<evidence type="ECO:0000313" key="3">
    <source>
        <dbReference type="Proteomes" id="UP000721236"/>
    </source>
</evidence>
<feature type="chain" id="PRO_5046219860" evidence="1">
    <location>
        <begin position="24"/>
        <end position="121"/>
    </location>
</feature>
<feature type="signal peptide" evidence="1">
    <location>
        <begin position="1"/>
        <end position="23"/>
    </location>
</feature>
<dbReference type="EMBL" id="CAJZAH010000004">
    <property type="protein sequence ID" value="CAG9179542.1"/>
    <property type="molecule type" value="Genomic_DNA"/>
</dbReference>
<organism evidence="2 3">
    <name type="scientific">Cupriavidus respiraculi</name>
    <dbReference type="NCBI Taxonomy" id="195930"/>
    <lineage>
        <taxon>Bacteria</taxon>
        <taxon>Pseudomonadati</taxon>
        <taxon>Pseudomonadota</taxon>
        <taxon>Betaproteobacteria</taxon>
        <taxon>Burkholderiales</taxon>
        <taxon>Burkholderiaceae</taxon>
        <taxon>Cupriavidus</taxon>
    </lineage>
</organism>
<reference evidence="2 3" key="1">
    <citation type="submission" date="2021-08" db="EMBL/GenBank/DDBJ databases">
        <authorList>
            <person name="Peeters C."/>
        </authorList>
    </citation>
    <scope>NUCLEOTIDE SEQUENCE [LARGE SCALE GENOMIC DNA]</scope>
    <source>
        <strain evidence="2 3">LMG 21510</strain>
    </source>
</reference>
<comment type="caution">
    <text evidence="2">The sequence shown here is derived from an EMBL/GenBank/DDBJ whole genome shotgun (WGS) entry which is preliminary data.</text>
</comment>
<evidence type="ECO:0000313" key="2">
    <source>
        <dbReference type="EMBL" id="CAG9179542.1"/>
    </source>
</evidence>
<dbReference type="Proteomes" id="UP000721236">
    <property type="component" value="Unassembled WGS sequence"/>
</dbReference>
<name>A0ABM8XHA0_9BURK</name>
<gene>
    <name evidence="2" type="ORF">LMG21510_03809</name>
</gene>
<keyword evidence="1" id="KW-0732">Signal</keyword>
<accession>A0ABM8XHA0</accession>
<sequence length="121" mass="13032">MTTTWKRGLLAAGMVCCAWSAAAQQRPSIVVDGDDWLKASVTERKAFLVGAGNMILAENAYAKRNNTAPPPAGVRIAAAAQNMTIADIEARVTKWYEANPGMRSTPAMAVIWQDLVKQSKP</sequence>
<proteinExistence type="predicted"/>
<protein>
    <submittedName>
        <fullName evidence="2">Uncharacterized protein</fullName>
    </submittedName>
</protein>
<dbReference type="RefSeq" id="WP_224043426.1">
    <property type="nucleotide sequence ID" value="NZ_CAJZAH010000004.1"/>
</dbReference>